<evidence type="ECO:0000313" key="4">
    <source>
        <dbReference type="Proteomes" id="UP000636709"/>
    </source>
</evidence>
<accession>A0A835KT07</accession>
<dbReference type="AlphaFoldDB" id="A0A835KT07"/>
<sequence length="448" mass="47645">MSCWAWPLITDSVSPAAMFAKLSDTLSKLICGISPPTTAAEDRYRAGLRSLLLLPPSPERSSSSSSPSASVRSKAAPPEHDDGGGDEIATSPPAMSLADSPRTEEAVASTLPCVAFASEHGYKIFSLAGADAGEVVTTPMAPVVGRRLIPSPYGGNVLATDVSYNHPCHVINPFTGERAAALPDLPIPFSEKEPIRFHPDDHPPFSSRVATNDGLAWDWSPHGVMVARGDTAFFFDSGGDAGSGEWTPVHQSAFGSPMTVNYRGGSFFLLELRSLVTTVIDACTLRVRAEIPAPAGVLHRHVDAAFLAPSSSAAGDEAILLVHRAGDVHGVVFTEAYRWRDKGGRSSPRWSRTRDIGDQAVFVDGAHAFTVDAGGTTTGVAANRVYVVLTNAVARPCGSLAVVYDVGVADVARPERFRRLGIDVGEVEPMWGKPHWIIRTEGSDRRRG</sequence>
<dbReference type="InterPro" id="IPR005174">
    <property type="entry name" value="KIB1-4_b-propeller"/>
</dbReference>
<dbReference type="Proteomes" id="UP000636709">
    <property type="component" value="Unassembled WGS sequence"/>
</dbReference>
<proteinExistence type="predicted"/>
<feature type="domain" description="KIB1-4 beta-propeller" evidence="2">
    <location>
        <begin position="143"/>
        <end position="388"/>
    </location>
</feature>
<reference evidence="3" key="1">
    <citation type="submission" date="2020-07" db="EMBL/GenBank/DDBJ databases">
        <title>Genome sequence and genetic diversity analysis of an under-domesticated orphan crop, white fonio (Digitaria exilis).</title>
        <authorList>
            <person name="Bennetzen J.L."/>
            <person name="Chen S."/>
            <person name="Ma X."/>
            <person name="Wang X."/>
            <person name="Yssel A.E.J."/>
            <person name="Chaluvadi S.R."/>
            <person name="Johnson M."/>
            <person name="Gangashetty P."/>
            <person name="Hamidou F."/>
            <person name="Sanogo M.D."/>
            <person name="Zwaenepoel A."/>
            <person name="Wallace J."/>
            <person name="Van De Peer Y."/>
            <person name="Van Deynze A."/>
        </authorList>
    </citation>
    <scope>NUCLEOTIDE SEQUENCE</scope>
    <source>
        <tissue evidence="3">Leaves</tissue>
    </source>
</reference>
<comment type="caution">
    <text evidence="3">The sequence shown here is derived from an EMBL/GenBank/DDBJ whole genome shotgun (WGS) entry which is preliminary data.</text>
</comment>
<dbReference type="PANTHER" id="PTHR33127:SF24">
    <property type="entry name" value="OS08G0193000 PROTEIN"/>
    <property type="match status" value="1"/>
</dbReference>
<keyword evidence="4" id="KW-1185">Reference proteome</keyword>
<evidence type="ECO:0000256" key="1">
    <source>
        <dbReference type="SAM" id="MobiDB-lite"/>
    </source>
</evidence>
<dbReference type="OrthoDB" id="676450at2759"/>
<dbReference type="PANTHER" id="PTHR33127">
    <property type="entry name" value="TRANSMEMBRANE PROTEIN"/>
    <property type="match status" value="1"/>
</dbReference>
<gene>
    <name evidence="3" type="ORF">HU200_005093</name>
</gene>
<protein>
    <recommendedName>
        <fullName evidence="2">KIB1-4 beta-propeller domain-containing protein</fullName>
    </recommendedName>
</protein>
<feature type="compositionally biased region" description="Low complexity" evidence="1">
    <location>
        <begin position="55"/>
        <end position="76"/>
    </location>
</feature>
<name>A0A835KT07_9POAL</name>
<evidence type="ECO:0000259" key="2">
    <source>
        <dbReference type="Pfam" id="PF03478"/>
    </source>
</evidence>
<dbReference type="Pfam" id="PF03478">
    <property type="entry name" value="Beta-prop_KIB1-4"/>
    <property type="match status" value="1"/>
</dbReference>
<organism evidence="3 4">
    <name type="scientific">Digitaria exilis</name>
    <dbReference type="NCBI Taxonomy" id="1010633"/>
    <lineage>
        <taxon>Eukaryota</taxon>
        <taxon>Viridiplantae</taxon>
        <taxon>Streptophyta</taxon>
        <taxon>Embryophyta</taxon>
        <taxon>Tracheophyta</taxon>
        <taxon>Spermatophyta</taxon>
        <taxon>Magnoliopsida</taxon>
        <taxon>Liliopsida</taxon>
        <taxon>Poales</taxon>
        <taxon>Poaceae</taxon>
        <taxon>PACMAD clade</taxon>
        <taxon>Panicoideae</taxon>
        <taxon>Panicodae</taxon>
        <taxon>Paniceae</taxon>
        <taxon>Anthephorinae</taxon>
        <taxon>Digitaria</taxon>
    </lineage>
</organism>
<evidence type="ECO:0000313" key="3">
    <source>
        <dbReference type="EMBL" id="KAF8775042.1"/>
    </source>
</evidence>
<dbReference type="EMBL" id="JACEFO010000338">
    <property type="protein sequence ID" value="KAF8775042.1"/>
    <property type="molecule type" value="Genomic_DNA"/>
</dbReference>
<feature type="region of interest" description="Disordered" evidence="1">
    <location>
        <begin position="55"/>
        <end position="102"/>
    </location>
</feature>